<proteinExistence type="predicted"/>
<name>A0AA97CXC2_9ACTN</name>
<sequence length="187" mass="20258">MNVPAINLDHQPEPLALSCEHCSTNVQVVGDQTAVDVDMIREDWKAEHAQCGASAELTRWAVMTQAVPYMVSGLEQRIGPRPSWSDPSNDKHGVVPSYGSTPARTHLSLHNGLPHGDKYTPACVSVCARLRQTVDGGPFVGMTISKYYDGEWIRRGTCLTPDEARHHAALLVAAADLAESEIGGDPF</sequence>
<reference evidence="1" key="1">
    <citation type="submission" date="2023-06" db="EMBL/GenBank/DDBJ databases">
        <title>Gordonia sp. nov. and Pseudochrobactrum sp. nov., two species isolated from the burying beetle Nicrophorus vespilloides.</title>
        <authorList>
            <person name="Poehlein A."/>
            <person name="Guzman J."/>
            <person name="Daniel R."/>
            <person name="Vilcinskas A."/>
        </authorList>
    </citation>
    <scope>NUCLEOTIDE SEQUENCE</scope>
    <source>
        <strain evidence="1">MP11Mi</strain>
    </source>
</reference>
<gene>
    <name evidence="1" type="ORF">MP11Mi_16630</name>
</gene>
<organism evidence="1">
    <name type="scientific">Gordonia sp. MP11Mi</name>
    <dbReference type="NCBI Taxonomy" id="3022769"/>
    <lineage>
        <taxon>Bacteria</taxon>
        <taxon>Bacillati</taxon>
        <taxon>Actinomycetota</taxon>
        <taxon>Actinomycetes</taxon>
        <taxon>Mycobacteriales</taxon>
        <taxon>Gordoniaceae</taxon>
        <taxon>Gordonia</taxon>
    </lineage>
</organism>
<protein>
    <submittedName>
        <fullName evidence="1">Uncharacterized protein</fullName>
    </submittedName>
</protein>
<dbReference type="RefSeq" id="WP_420041799.1">
    <property type="nucleotide sequence ID" value="NZ_CP128986.1"/>
</dbReference>
<dbReference type="EMBL" id="CP128986">
    <property type="protein sequence ID" value="WOC12573.1"/>
    <property type="molecule type" value="Genomic_DNA"/>
</dbReference>
<evidence type="ECO:0000313" key="1">
    <source>
        <dbReference type="EMBL" id="WOC12573.1"/>
    </source>
</evidence>
<dbReference type="AlphaFoldDB" id="A0AA97CXC2"/>
<accession>A0AA97CXC2</accession>